<dbReference type="Proteomes" id="UP000651050">
    <property type="component" value="Unassembled WGS sequence"/>
</dbReference>
<dbReference type="RefSeq" id="WP_196984517.1">
    <property type="nucleotide sequence ID" value="NZ_JADWYS010000001.1"/>
</dbReference>
<dbReference type="AlphaFoldDB" id="A0A931ME57"/>
<name>A0A931ME57_9BURK</name>
<evidence type="ECO:0000313" key="2">
    <source>
        <dbReference type="Proteomes" id="UP000651050"/>
    </source>
</evidence>
<keyword evidence="2" id="KW-1185">Reference proteome</keyword>
<accession>A0A931ME57</accession>
<protein>
    <submittedName>
        <fullName evidence="1">Uncharacterized protein</fullName>
    </submittedName>
</protein>
<dbReference type="InterPro" id="IPR029044">
    <property type="entry name" value="Nucleotide-diphossugar_trans"/>
</dbReference>
<sequence length="319" mass="35664">MNAPLWAITSYFNPLGSRRRLDNYRHFRRHLRAPLLAVELSFGEGPHLARGDADILVQCRDGDLLWQKERLLNRALQSLPASCRFVAWVDCDVVFEDPHWPLQAGDLLERNTLVQLFRTVRHALPDADVDALQADRRGWEQPSLASCMPVASDAGAPLSACMRRESGTPTPGMAWAARRAWLETHGLYDRCIVGGGDTAFAGAALGCPEVVMELHRMNTAQRTAYREWARGVRAVSAGRLPHLEGRLHHLWHGNIADRHASARHAGLAPHDYDPRRDLAPGRDGAWRWAGAGTGLRRYVQGYFAARREDGGEERAPVRD</sequence>
<proteinExistence type="predicted"/>
<organism evidence="1 2">
    <name type="scientific">Caenimonas aquaedulcis</name>
    <dbReference type="NCBI Taxonomy" id="2793270"/>
    <lineage>
        <taxon>Bacteria</taxon>
        <taxon>Pseudomonadati</taxon>
        <taxon>Pseudomonadota</taxon>
        <taxon>Betaproteobacteria</taxon>
        <taxon>Burkholderiales</taxon>
        <taxon>Comamonadaceae</taxon>
        <taxon>Caenimonas</taxon>
    </lineage>
</organism>
<gene>
    <name evidence="1" type="ORF">I5803_00745</name>
</gene>
<dbReference type="EMBL" id="JADWYS010000001">
    <property type="protein sequence ID" value="MBG9386536.1"/>
    <property type="molecule type" value="Genomic_DNA"/>
</dbReference>
<evidence type="ECO:0000313" key="1">
    <source>
        <dbReference type="EMBL" id="MBG9386536.1"/>
    </source>
</evidence>
<comment type="caution">
    <text evidence="1">The sequence shown here is derived from an EMBL/GenBank/DDBJ whole genome shotgun (WGS) entry which is preliminary data.</text>
</comment>
<reference evidence="1" key="1">
    <citation type="submission" date="2020-11" db="EMBL/GenBank/DDBJ databases">
        <title>Bacterial whole genome sequence for Caenimonas sp. DR4.4.</title>
        <authorList>
            <person name="Le V."/>
            <person name="Ko S.-R."/>
            <person name="Ahn C.-Y."/>
            <person name="Oh H.-M."/>
        </authorList>
    </citation>
    <scope>NUCLEOTIDE SEQUENCE</scope>
    <source>
        <strain evidence="1">DR4.4</strain>
    </source>
</reference>
<dbReference type="SUPFAM" id="SSF53448">
    <property type="entry name" value="Nucleotide-diphospho-sugar transferases"/>
    <property type="match status" value="1"/>
</dbReference>